<reference evidence="1 2" key="1">
    <citation type="journal article" date="2011" name="J. Bacteriol.">
        <title>Genome sequence of the mercury-methylating and pleomorphic Desulfovibrio africanus Strain Walvis Bay.</title>
        <authorList>
            <person name="Brown S.D."/>
            <person name="Wall J.D."/>
            <person name="Kucken A.M."/>
            <person name="Gilmour C.C."/>
            <person name="Podar M."/>
            <person name="Brandt C.C."/>
            <person name="Teshima H."/>
            <person name="Detter J.C."/>
            <person name="Han C.S."/>
            <person name="Land M.L."/>
            <person name="Lucas S."/>
            <person name="Han J."/>
            <person name="Pennacchio L."/>
            <person name="Nolan M."/>
            <person name="Pitluck S."/>
            <person name="Woyke T."/>
            <person name="Goodwin L."/>
            <person name="Palumbo A.V."/>
            <person name="Elias D.A."/>
        </authorList>
    </citation>
    <scope>NUCLEOTIDE SEQUENCE [LARGE SCALE GENOMIC DNA]</scope>
    <source>
        <strain evidence="1 2">Walvis Bay</strain>
    </source>
</reference>
<evidence type="ECO:0000313" key="2">
    <source>
        <dbReference type="Proteomes" id="UP000007844"/>
    </source>
</evidence>
<organism evidence="1 2">
    <name type="scientific">Desulfocurvibacter africanus subsp. africanus str. Walvis Bay</name>
    <dbReference type="NCBI Taxonomy" id="690850"/>
    <lineage>
        <taxon>Bacteria</taxon>
        <taxon>Pseudomonadati</taxon>
        <taxon>Thermodesulfobacteriota</taxon>
        <taxon>Desulfovibrionia</taxon>
        <taxon>Desulfovibrionales</taxon>
        <taxon>Desulfovibrionaceae</taxon>
        <taxon>Desulfocurvibacter</taxon>
    </lineage>
</organism>
<name>F3Z1I7_DESAF</name>
<dbReference type="KEGG" id="daf:Desaf_1682"/>
<proteinExistence type="predicted"/>
<dbReference type="eggNOG" id="COG5502">
    <property type="taxonomic scope" value="Bacteria"/>
</dbReference>
<dbReference type="STRING" id="690850.Desaf_1682"/>
<gene>
    <name evidence="1" type="ORF">Desaf_1682</name>
</gene>
<evidence type="ECO:0000313" key="1">
    <source>
        <dbReference type="EMBL" id="EGJ50018.1"/>
    </source>
</evidence>
<dbReference type="Proteomes" id="UP000007844">
    <property type="component" value="Chromosome"/>
</dbReference>
<keyword evidence="2" id="KW-1185">Reference proteome</keyword>
<evidence type="ECO:0008006" key="3">
    <source>
        <dbReference type="Google" id="ProtNLM"/>
    </source>
</evidence>
<dbReference type="RefSeq" id="WP_014259782.1">
    <property type="nucleotide sequence ID" value="NC_016629.1"/>
</dbReference>
<protein>
    <recommendedName>
        <fullName evidence="3">DUF2267 domain-containing protein</fullName>
    </recommendedName>
</protein>
<sequence>MRYEQFVESVRERAGIESRREAEQTVEAFLGTLGERLPRTERDGLEAQLPNQLKNMFSCDRGTDRYDLEEFYNRAEKRMKIGYPQALERCKAVAGVLKDAVSEAYIKKVLHGLPAEYEELFGMREPGPLSPGTPEGDRGH</sequence>
<dbReference type="AlphaFoldDB" id="F3Z1I7"/>
<dbReference type="InterPro" id="IPR018727">
    <property type="entry name" value="DUF2267"/>
</dbReference>
<accession>F3Z1I7</accession>
<dbReference type="InterPro" id="IPR038282">
    <property type="entry name" value="DUF2267_sf"/>
</dbReference>
<dbReference type="EMBL" id="CP003221">
    <property type="protein sequence ID" value="EGJ50018.1"/>
    <property type="molecule type" value="Genomic_DNA"/>
</dbReference>
<dbReference type="Pfam" id="PF10025">
    <property type="entry name" value="DUF2267"/>
    <property type="match status" value="1"/>
</dbReference>
<dbReference type="Gene3D" id="1.10.490.110">
    <property type="entry name" value="Uncharacterized conserved protein DUF2267"/>
    <property type="match status" value="1"/>
</dbReference>
<dbReference type="HOGENOM" id="CLU_121888_3_1_7"/>